<sequence length="89" mass="9525">MYRNPTLTIIRVLISYIRVSSTSESISELSPPPTPFLAVDLDKLLLIGLAATVAEVEVDFLQVMSNVGDMVVMGLMDGGGGSHDDDNKS</sequence>
<reference evidence="1 2" key="1">
    <citation type="submission" date="2018-10" db="EMBL/GenBank/DDBJ databases">
        <title>A high-quality apple genome assembly.</title>
        <authorList>
            <person name="Hu J."/>
        </authorList>
    </citation>
    <scope>NUCLEOTIDE SEQUENCE [LARGE SCALE GENOMIC DNA]</scope>
    <source>
        <strain evidence="2">cv. HFTH1</strain>
        <tissue evidence="1">Young leaf</tissue>
    </source>
</reference>
<gene>
    <name evidence="1" type="ORF">DVH24_011167</name>
</gene>
<protein>
    <submittedName>
        <fullName evidence="1">Uncharacterized protein</fullName>
    </submittedName>
</protein>
<dbReference type="EMBL" id="RDQH01000331">
    <property type="protein sequence ID" value="RXH98842.1"/>
    <property type="molecule type" value="Genomic_DNA"/>
</dbReference>
<evidence type="ECO:0000313" key="2">
    <source>
        <dbReference type="Proteomes" id="UP000290289"/>
    </source>
</evidence>
<evidence type="ECO:0000313" key="1">
    <source>
        <dbReference type="EMBL" id="RXH98842.1"/>
    </source>
</evidence>
<dbReference type="AlphaFoldDB" id="A0A498JZD6"/>
<proteinExistence type="predicted"/>
<organism evidence="1 2">
    <name type="scientific">Malus domestica</name>
    <name type="common">Apple</name>
    <name type="synonym">Pyrus malus</name>
    <dbReference type="NCBI Taxonomy" id="3750"/>
    <lineage>
        <taxon>Eukaryota</taxon>
        <taxon>Viridiplantae</taxon>
        <taxon>Streptophyta</taxon>
        <taxon>Embryophyta</taxon>
        <taxon>Tracheophyta</taxon>
        <taxon>Spermatophyta</taxon>
        <taxon>Magnoliopsida</taxon>
        <taxon>eudicotyledons</taxon>
        <taxon>Gunneridae</taxon>
        <taxon>Pentapetalae</taxon>
        <taxon>rosids</taxon>
        <taxon>fabids</taxon>
        <taxon>Rosales</taxon>
        <taxon>Rosaceae</taxon>
        <taxon>Amygdaloideae</taxon>
        <taxon>Maleae</taxon>
        <taxon>Malus</taxon>
    </lineage>
</organism>
<accession>A0A498JZD6</accession>
<name>A0A498JZD6_MALDO</name>
<comment type="caution">
    <text evidence="1">The sequence shown here is derived from an EMBL/GenBank/DDBJ whole genome shotgun (WGS) entry which is preliminary data.</text>
</comment>
<keyword evidence="2" id="KW-1185">Reference proteome</keyword>
<dbReference type="Proteomes" id="UP000290289">
    <property type="component" value="Chromosome 5"/>
</dbReference>